<comment type="subcellular location">
    <subcellularLocation>
        <location evidence="1">Periplasm</location>
    </subcellularLocation>
</comment>
<reference evidence="5" key="1">
    <citation type="submission" date="2020-07" db="EMBL/GenBank/DDBJ databases">
        <title>Huge and variable diversity of episymbiotic CPR bacteria and DPANN archaea in groundwater ecosystems.</title>
        <authorList>
            <person name="He C.Y."/>
            <person name="Keren R."/>
            <person name="Whittaker M."/>
            <person name="Farag I.F."/>
            <person name="Doudna J."/>
            <person name="Cate J.H.D."/>
            <person name="Banfield J.F."/>
        </authorList>
    </citation>
    <scope>NUCLEOTIDE SEQUENCE</scope>
    <source>
        <strain evidence="5">NC_groundwater_1664_Pr3_B-0.1um_52_9</strain>
    </source>
</reference>
<dbReference type="InterPro" id="IPR006137">
    <property type="entry name" value="NADH_UbQ_OxRdtase-like_20kDa"/>
</dbReference>
<dbReference type="PANTHER" id="PTHR42845">
    <property type="entry name" value="COENZYME F420-REDUCING HYDROGENASE, GAMMA SUBUNIT"/>
    <property type="match status" value="1"/>
</dbReference>
<name>A0A9D6V5A3_9BACT</name>
<gene>
    <name evidence="5" type="ORF">HY912_22965</name>
</gene>
<dbReference type="Proteomes" id="UP000807825">
    <property type="component" value="Unassembled WGS sequence"/>
</dbReference>
<evidence type="ECO:0000256" key="1">
    <source>
        <dbReference type="ARBA" id="ARBA00004418"/>
    </source>
</evidence>
<evidence type="ECO:0000313" key="6">
    <source>
        <dbReference type="Proteomes" id="UP000807825"/>
    </source>
</evidence>
<dbReference type="GO" id="GO:0051536">
    <property type="term" value="F:iron-sulfur cluster binding"/>
    <property type="evidence" value="ECO:0007669"/>
    <property type="project" value="InterPro"/>
</dbReference>
<dbReference type="GO" id="GO:0042597">
    <property type="term" value="C:periplasmic space"/>
    <property type="evidence" value="ECO:0007669"/>
    <property type="project" value="UniProtKB-SubCell"/>
</dbReference>
<organism evidence="5 6">
    <name type="scientific">Desulfomonile tiedjei</name>
    <dbReference type="NCBI Taxonomy" id="2358"/>
    <lineage>
        <taxon>Bacteria</taxon>
        <taxon>Pseudomonadati</taxon>
        <taxon>Thermodesulfobacteriota</taxon>
        <taxon>Desulfomonilia</taxon>
        <taxon>Desulfomonilales</taxon>
        <taxon>Desulfomonilaceae</taxon>
        <taxon>Desulfomonile</taxon>
    </lineage>
</organism>
<dbReference type="InterPro" id="IPR051349">
    <property type="entry name" value="Hydrogenase_assoc-protein"/>
</dbReference>
<accession>A0A9D6V5A3</accession>
<proteinExistence type="predicted"/>
<keyword evidence="3" id="KW-0560">Oxidoreductase</keyword>
<dbReference type="AlphaFoldDB" id="A0A9D6V5A3"/>
<sequence length="209" mass="22944">MNDNIKKTTPNGWTIENNGWALQDFEEQAAASSGKVKVATVWLDGCSGCHMSFLDIDEKIIGLADLIEIVYSPLVDIKQFPGGVDVTLVEGAVSSDEDEEKIHEIRNGTNLLISFGDCAVTANVPAMRNQFKVDDVLTRAYVENATFNQQIPRFGVPRLLKKARPVHEIVNVDLFLPGCPPPSDAIYYVLGELLEGRIPDPKGKTRFGA</sequence>
<dbReference type="EMBL" id="JACRDE010000599">
    <property type="protein sequence ID" value="MBI5252366.1"/>
    <property type="molecule type" value="Genomic_DNA"/>
</dbReference>
<keyword evidence="2" id="KW-0574">Periplasm</keyword>
<dbReference type="GO" id="GO:0016491">
    <property type="term" value="F:oxidoreductase activity"/>
    <property type="evidence" value="ECO:0007669"/>
    <property type="project" value="UniProtKB-KW"/>
</dbReference>
<comment type="caution">
    <text evidence="5">The sequence shown here is derived from an EMBL/GenBank/DDBJ whole genome shotgun (WGS) entry which is preliminary data.</text>
</comment>
<protein>
    <submittedName>
        <fullName evidence="5">NADP oxidoreductase</fullName>
    </submittedName>
</protein>
<dbReference type="SUPFAM" id="SSF56770">
    <property type="entry name" value="HydA/Nqo6-like"/>
    <property type="match status" value="1"/>
</dbReference>
<feature type="domain" description="NADH:ubiquinone oxidoreductase-like 20kDa subunit" evidence="4">
    <location>
        <begin position="46"/>
        <end position="192"/>
    </location>
</feature>
<evidence type="ECO:0000259" key="4">
    <source>
        <dbReference type="Pfam" id="PF01058"/>
    </source>
</evidence>
<evidence type="ECO:0000256" key="3">
    <source>
        <dbReference type="ARBA" id="ARBA00023002"/>
    </source>
</evidence>
<dbReference type="PANTHER" id="PTHR42845:SF1">
    <property type="entry name" value="HYDROGENASE SMALL SUBUNIT"/>
    <property type="match status" value="1"/>
</dbReference>
<dbReference type="Gene3D" id="3.40.50.700">
    <property type="entry name" value="NADH:ubiquinone oxidoreductase-like, 20kDa subunit"/>
    <property type="match status" value="1"/>
</dbReference>
<dbReference type="Pfam" id="PF01058">
    <property type="entry name" value="Oxidored_q6"/>
    <property type="match status" value="1"/>
</dbReference>
<evidence type="ECO:0000256" key="2">
    <source>
        <dbReference type="ARBA" id="ARBA00022764"/>
    </source>
</evidence>
<evidence type="ECO:0000313" key="5">
    <source>
        <dbReference type="EMBL" id="MBI5252366.1"/>
    </source>
</evidence>
<dbReference type="InterPro" id="IPR037024">
    <property type="entry name" value="NiFe_Hase_small_N_sf"/>
</dbReference>